<accession>A0A5C8KDN8</accession>
<sequence>MNLDLKNKQAIVCGSTQGIGKAVAVELALLGANVTLVARNEEKLQEVVQELAQSGEQQHDYFVADFANPQAVQQQIKAYVQQREAVHILVNNTGGPAGGPITEAKPEEFLKAFNMHLLNNHQLVQAVLPLMKKAGYGRIINIISTSVKEPIPGLGVSNTTRGAVASWAKTLANELGQFGITVNNVLPGSTKTGRIYSLVESRAEKSGRSKEEVQQEMENAIPARRFAEPEEVAAAAAFLATPAAAYINGVSLAVDGGRTGAI</sequence>
<dbReference type="PANTHER" id="PTHR42879">
    <property type="entry name" value="3-OXOACYL-(ACYL-CARRIER-PROTEIN) REDUCTASE"/>
    <property type="match status" value="1"/>
</dbReference>
<dbReference type="AlphaFoldDB" id="A0A5C8KDN8"/>
<name>A0A5C8KDN8_9BACT</name>
<gene>
    <name evidence="2" type="ORF">FVR03_00290</name>
</gene>
<reference evidence="2 3" key="1">
    <citation type="submission" date="2019-08" db="EMBL/GenBank/DDBJ databases">
        <authorList>
            <person name="Shi S."/>
        </authorList>
    </citation>
    <scope>NUCLEOTIDE SEQUENCE [LARGE SCALE GENOMIC DNA]</scope>
    <source>
        <strain evidence="2 3">GY10130</strain>
    </source>
</reference>
<dbReference type="InterPro" id="IPR050259">
    <property type="entry name" value="SDR"/>
</dbReference>
<dbReference type="OrthoDB" id="9804774at2"/>
<evidence type="ECO:0000313" key="3">
    <source>
        <dbReference type="Proteomes" id="UP000321926"/>
    </source>
</evidence>
<comment type="caution">
    <text evidence="2">The sequence shown here is derived from an EMBL/GenBank/DDBJ whole genome shotgun (WGS) entry which is preliminary data.</text>
</comment>
<organism evidence="2 3">
    <name type="scientific">Pontibacter qinzhouensis</name>
    <dbReference type="NCBI Taxonomy" id="2603253"/>
    <lineage>
        <taxon>Bacteria</taxon>
        <taxon>Pseudomonadati</taxon>
        <taxon>Bacteroidota</taxon>
        <taxon>Cytophagia</taxon>
        <taxon>Cytophagales</taxon>
        <taxon>Hymenobacteraceae</taxon>
        <taxon>Pontibacter</taxon>
    </lineage>
</organism>
<keyword evidence="3" id="KW-1185">Reference proteome</keyword>
<dbReference type="FunFam" id="3.40.50.720:FF:000084">
    <property type="entry name" value="Short-chain dehydrogenase reductase"/>
    <property type="match status" value="1"/>
</dbReference>
<dbReference type="Proteomes" id="UP000321926">
    <property type="component" value="Unassembled WGS sequence"/>
</dbReference>
<dbReference type="PRINTS" id="PR00081">
    <property type="entry name" value="GDHRDH"/>
</dbReference>
<dbReference type="PANTHER" id="PTHR42879:SF6">
    <property type="entry name" value="NADPH-DEPENDENT REDUCTASE BACG"/>
    <property type="match status" value="1"/>
</dbReference>
<dbReference type="SUPFAM" id="SSF51735">
    <property type="entry name" value="NAD(P)-binding Rossmann-fold domains"/>
    <property type="match status" value="1"/>
</dbReference>
<dbReference type="EMBL" id="VRTY01000001">
    <property type="protein sequence ID" value="TXK52847.1"/>
    <property type="molecule type" value="Genomic_DNA"/>
</dbReference>
<protein>
    <submittedName>
        <fullName evidence="2">SDR family oxidoreductase</fullName>
    </submittedName>
</protein>
<proteinExistence type="inferred from homology"/>
<dbReference type="Pfam" id="PF13561">
    <property type="entry name" value="adh_short_C2"/>
    <property type="match status" value="1"/>
</dbReference>
<evidence type="ECO:0000313" key="2">
    <source>
        <dbReference type="EMBL" id="TXK52847.1"/>
    </source>
</evidence>
<dbReference type="InterPro" id="IPR002347">
    <property type="entry name" value="SDR_fam"/>
</dbReference>
<dbReference type="Gene3D" id="3.40.50.720">
    <property type="entry name" value="NAD(P)-binding Rossmann-like Domain"/>
    <property type="match status" value="1"/>
</dbReference>
<evidence type="ECO:0000256" key="1">
    <source>
        <dbReference type="ARBA" id="ARBA00006484"/>
    </source>
</evidence>
<comment type="similarity">
    <text evidence="1">Belongs to the short-chain dehydrogenases/reductases (SDR) family.</text>
</comment>
<dbReference type="RefSeq" id="WP_147919751.1">
    <property type="nucleotide sequence ID" value="NZ_VRTY01000001.1"/>
</dbReference>
<dbReference type="InterPro" id="IPR036291">
    <property type="entry name" value="NAD(P)-bd_dom_sf"/>
</dbReference>